<name>A0A2P5AY60_PARAD</name>
<keyword evidence="2" id="KW-1185">Reference proteome</keyword>
<protein>
    <submittedName>
        <fullName evidence="1">Uncharacterized protein</fullName>
    </submittedName>
</protein>
<dbReference type="EMBL" id="JXTB01000415">
    <property type="protein sequence ID" value="PON41448.1"/>
    <property type="molecule type" value="Genomic_DNA"/>
</dbReference>
<gene>
    <name evidence="1" type="ORF">PanWU01x14_289710</name>
</gene>
<dbReference type="OrthoDB" id="10336220at2759"/>
<evidence type="ECO:0000313" key="2">
    <source>
        <dbReference type="Proteomes" id="UP000237105"/>
    </source>
</evidence>
<comment type="caution">
    <text evidence="1">The sequence shown here is derived from an EMBL/GenBank/DDBJ whole genome shotgun (WGS) entry which is preliminary data.</text>
</comment>
<organism evidence="1 2">
    <name type="scientific">Parasponia andersonii</name>
    <name type="common">Sponia andersonii</name>
    <dbReference type="NCBI Taxonomy" id="3476"/>
    <lineage>
        <taxon>Eukaryota</taxon>
        <taxon>Viridiplantae</taxon>
        <taxon>Streptophyta</taxon>
        <taxon>Embryophyta</taxon>
        <taxon>Tracheophyta</taxon>
        <taxon>Spermatophyta</taxon>
        <taxon>Magnoliopsida</taxon>
        <taxon>eudicotyledons</taxon>
        <taxon>Gunneridae</taxon>
        <taxon>Pentapetalae</taxon>
        <taxon>rosids</taxon>
        <taxon>fabids</taxon>
        <taxon>Rosales</taxon>
        <taxon>Cannabaceae</taxon>
        <taxon>Parasponia</taxon>
    </lineage>
</organism>
<dbReference type="Proteomes" id="UP000237105">
    <property type="component" value="Unassembled WGS sequence"/>
</dbReference>
<dbReference type="AlphaFoldDB" id="A0A2P5AY60"/>
<evidence type="ECO:0000313" key="1">
    <source>
        <dbReference type="EMBL" id="PON41448.1"/>
    </source>
</evidence>
<reference evidence="2" key="1">
    <citation type="submission" date="2016-06" db="EMBL/GenBank/DDBJ databases">
        <title>Parallel loss of symbiosis genes in relatives of nitrogen-fixing non-legume Parasponia.</title>
        <authorList>
            <person name="Van Velzen R."/>
            <person name="Holmer R."/>
            <person name="Bu F."/>
            <person name="Rutten L."/>
            <person name="Van Zeijl A."/>
            <person name="Liu W."/>
            <person name="Santuari L."/>
            <person name="Cao Q."/>
            <person name="Sharma T."/>
            <person name="Shen D."/>
            <person name="Roswanjaya Y."/>
            <person name="Wardhani T."/>
            <person name="Kalhor M.S."/>
            <person name="Jansen J."/>
            <person name="Van den Hoogen J."/>
            <person name="Gungor B."/>
            <person name="Hartog M."/>
            <person name="Hontelez J."/>
            <person name="Verver J."/>
            <person name="Yang W.-C."/>
            <person name="Schijlen E."/>
            <person name="Repin R."/>
            <person name="Schilthuizen M."/>
            <person name="Schranz E."/>
            <person name="Heidstra R."/>
            <person name="Miyata K."/>
            <person name="Fedorova E."/>
            <person name="Kohlen W."/>
            <person name="Bisseling T."/>
            <person name="Smit S."/>
            <person name="Geurts R."/>
        </authorList>
    </citation>
    <scope>NUCLEOTIDE SEQUENCE [LARGE SCALE GENOMIC DNA]</scope>
    <source>
        <strain evidence="2">cv. WU1-14</strain>
    </source>
</reference>
<proteinExistence type="predicted"/>
<accession>A0A2P5AY60</accession>
<sequence>MDDDNGCSRQSLVGKAVMGLRTQDSGAGIPHISNLGPRPEDMYLALAIGGPITVDVLHK</sequence>